<dbReference type="eggNOG" id="COG2230">
    <property type="taxonomic scope" value="Bacteria"/>
</dbReference>
<sequence>MLTEPLNQEKAEAFSERLIRMFNEASAGFLLSIGHRTGLLDVLATLPPSTSQAIANKTSLNERYVREWLNGLVTAHIVLYHPHDASYWLPPEHAAFLTRKASPNNMAAFMQYLSMMGEVEDKVIAAFSHGKGVPYSAFTHFHELMAEESAQTVLPALEDHILPLIPGMPKKLETGARVMDVGCGRGLAMLKLARRFPNSRFLGRDIAERPIADANEDARRQQLPNVSFEQMDAAALQDEAQFDLITAFDAIHDQPRPAQVLAGIHRALKPDGYFLMQDISGSSHVEEDMNHPIGTALYTISLMHCMSVSLAADGPGLGAMWGKETALKMLSEAGFGEVVVHELPHDFQNFFYVAQK</sequence>
<dbReference type="AlphaFoldDB" id="M7NBT8"/>
<reference evidence="3 4" key="1">
    <citation type="journal article" date="2013" name="Genome Announc.">
        <title>Draft Genome Sequence of Cesiribacter andamanensis Strain AMV16T, Isolated from a Soil Sample from a Mud Volcano in the Andaman Islands, India.</title>
        <authorList>
            <person name="Shivaji S."/>
            <person name="Ara S."/>
            <person name="Begum Z."/>
            <person name="Srinivas T.N."/>
            <person name="Singh A."/>
            <person name="Kumar Pinnaka A."/>
        </authorList>
    </citation>
    <scope>NUCLEOTIDE SEQUENCE [LARGE SCALE GENOMIC DNA]</scope>
    <source>
        <strain evidence="3 4">AMV16</strain>
    </source>
</reference>
<keyword evidence="3" id="KW-0489">Methyltransferase</keyword>
<dbReference type="InterPro" id="IPR053173">
    <property type="entry name" value="SAM-binding_MTase"/>
</dbReference>
<dbReference type="InterPro" id="IPR036390">
    <property type="entry name" value="WH_DNA-bd_sf"/>
</dbReference>
<dbReference type="EC" id="2.1.1.64" evidence="3"/>
<dbReference type="InterPro" id="IPR048711">
    <property type="entry name" value="WHD_Rv2258c"/>
</dbReference>
<keyword evidence="3" id="KW-0808">Transferase</keyword>
<dbReference type="SUPFAM" id="SSF53335">
    <property type="entry name" value="S-adenosyl-L-methionine-dependent methyltransferases"/>
    <property type="match status" value="1"/>
</dbReference>
<dbReference type="Pfam" id="PF21320">
    <property type="entry name" value="WHD_Rv2258c"/>
    <property type="match status" value="1"/>
</dbReference>
<evidence type="ECO:0000313" key="3">
    <source>
        <dbReference type="EMBL" id="EMR04712.1"/>
    </source>
</evidence>
<dbReference type="GO" id="GO:0032259">
    <property type="term" value="P:methylation"/>
    <property type="evidence" value="ECO:0007669"/>
    <property type="project" value="UniProtKB-KW"/>
</dbReference>
<dbReference type="InterPro" id="IPR029063">
    <property type="entry name" value="SAM-dependent_MTases_sf"/>
</dbReference>
<dbReference type="CDD" id="cd02440">
    <property type="entry name" value="AdoMet_MTases"/>
    <property type="match status" value="1"/>
</dbReference>
<organism evidence="3 4">
    <name type="scientific">Cesiribacter andamanensis AMV16</name>
    <dbReference type="NCBI Taxonomy" id="1279009"/>
    <lineage>
        <taxon>Bacteria</taxon>
        <taxon>Pseudomonadati</taxon>
        <taxon>Bacteroidota</taxon>
        <taxon>Cytophagia</taxon>
        <taxon>Cytophagales</taxon>
        <taxon>Cesiribacteraceae</taxon>
        <taxon>Cesiribacter</taxon>
    </lineage>
</organism>
<dbReference type="InterPro" id="IPR025714">
    <property type="entry name" value="Methyltranfer_dom"/>
</dbReference>
<protein>
    <submittedName>
        <fullName evidence="3">3-demethylubiquinone-9 3-methyltransferase</fullName>
        <ecNumber evidence="3">2.1.1.64</ecNumber>
    </submittedName>
</protein>
<feature type="domain" description="S-adenosylmethionine-dependent methyltransferase Rv2258c-like winged HTH" evidence="2">
    <location>
        <begin position="25"/>
        <end position="99"/>
    </location>
</feature>
<evidence type="ECO:0000259" key="2">
    <source>
        <dbReference type="Pfam" id="PF21320"/>
    </source>
</evidence>
<keyword evidence="4" id="KW-1185">Reference proteome</keyword>
<dbReference type="Gene3D" id="1.10.10.10">
    <property type="entry name" value="Winged helix-like DNA-binding domain superfamily/Winged helix DNA-binding domain"/>
    <property type="match status" value="1"/>
</dbReference>
<gene>
    <name evidence="3" type="primary">ubiG</name>
    <name evidence="3" type="ORF">ADICEAN_00164</name>
</gene>
<dbReference type="STRING" id="1279009.ADICEAN_00164"/>
<name>M7NBT8_9BACT</name>
<dbReference type="SUPFAM" id="SSF46785">
    <property type="entry name" value="Winged helix' DNA-binding domain"/>
    <property type="match status" value="1"/>
</dbReference>
<evidence type="ECO:0000259" key="1">
    <source>
        <dbReference type="Pfam" id="PF13847"/>
    </source>
</evidence>
<dbReference type="PANTHER" id="PTHR45128">
    <property type="entry name" value="METHYLTRANSFERASE TYPE 11"/>
    <property type="match status" value="1"/>
</dbReference>
<dbReference type="EMBL" id="AODQ01000002">
    <property type="protein sequence ID" value="EMR04712.1"/>
    <property type="molecule type" value="Genomic_DNA"/>
</dbReference>
<keyword evidence="3" id="KW-0830">Ubiquinone</keyword>
<dbReference type="Gene3D" id="3.40.50.150">
    <property type="entry name" value="Vaccinia Virus protein VP39"/>
    <property type="match status" value="1"/>
</dbReference>
<proteinExistence type="predicted"/>
<dbReference type="Proteomes" id="UP000011910">
    <property type="component" value="Unassembled WGS sequence"/>
</dbReference>
<dbReference type="Pfam" id="PF13847">
    <property type="entry name" value="Methyltransf_31"/>
    <property type="match status" value="1"/>
</dbReference>
<accession>M7NBT8</accession>
<comment type="caution">
    <text evidence="3">The sequence shown here is derived from an EMBL/GenBank/DDBJ whole genome shotgun (WGS) entry which is preliminary data.</text>
</comment>
<dbReference type="InterPro" id="IPR036388">
    <property type="entry name" value="WH-like_DNA-bd_sf"/>
</dbReference>
<dbReference type="OrthoDB" id="9789123at2"/>
<dbReference type="RefSeq" id="WP_009193577.1">
    <property type="nucleotide sequence ID" value="NZ_AODQ01000002.1"/>
</dbReference>
<feature type="domain" description="Methyltransferase" evidence="1">
    <location>
        <begin position="174"/>
        <end position="288"/>
    </location>
</feature>
<evidence type="ECO:0000313" key="4">
    <source>
        <dbReference type="Proteomes" id="UP000011910"/>
    </source>
</evidence>
<dbReference type="GO" id="GO:0061542">
    <property type="term" value="F:3-demethylubiquinol 3-O-methyltransferase activity"/>
    <property type="evidence" value="ECO:0007669"/>
    <property type="project" value="UniProtKB-EC"/>
</dbReference>
<dbReference type="PANTHER" id="PTHR45128:SF1">
    <property type="entry name" value="S-ADENOSYLMETHIONINE-DEPENDENT METHYLTRANSFERASE RV2258C"/>
    <property type="match status" value="1"/>
</dbReference>